<dbReference type="EMBL" id="QVLV01000017">
    <property type="protein sequence ID" value="RGE57147.1"/>
    <property type="molecule type" value="Genomic_DNA"/>
</dbReference>
<gene>
    <name evidence="3" type="ORF">DXC51_20150</name>
</gene>
<evidence type="ECO:0000313" key="4">
    <source>
        <dbReference type="Proteomes" id="UP000260812"/>
    </source>
</evidence>
<feature type="transmembrane region" description="Helical" evidence="1">
    <location>
        <begin position="135"/>
        <end position="151"/>
    </location>
</feature>
<feature type="transmembrane region" description="Helical" evidence="1">
    <location>
        <begin position="7"/>
        <end position="28"/>
    </location>
</feature>
<proteinExistence type="predicted"/>
<keyword evidence="1" id="KW-0812">Transmembrane</keyword>
<feature type="transmembrane region" description="Helical" evidence="1">
    <location>
        <begin position="223"/>
        <end position="246"/>
    </location>
</feature>
<comment type="caution">
    <text evidence="3">The sequence shown here is derived from an EMBL/GenBank/DDBJ whole genome shotgun (WGS) entry which is preliminary data.</text>
</comment>
<evidence type="ECO:0000259" key="2">
    <source>
        <dbReference type="Pfam" id="PF19830"/>
    </source>
</evidence>
<feature type="domain" description="DUF6311" evidence="2">
    <location>
        <begin position="16"/>
        <end position="420"/>
    </location>
</feature>
<feature type="transmembrane region" description="Helical" evidence="1">
    <location>
        <begin position="186"/>
        <end position="211"/>
    </location>
</feature>
<keyword evidence="1" id="KW-0472">Membrane</keyword>
<organism evidence="3 4">
    <name type="scientific">Eisenbergiella massiliensis</name>
    <dbReference type="NCBI Taxonomy" id="1720294"/>
    <lineage>
        <taxon>Bacteria</taxon>
        <taxon>Bacillati</taxon>
        <taxon>Bacillota</taxon>
        <taxon>Clostridia</taxon>
        <taxon>Lachnospirales</taxon>
        <taxon>Lachnospiraceae</taxon>
        <taxon>Eisenbergiella</taxon>
    </lineage>
</organism>
<feature type="transmembrane region" description="Helical" evidence="1">
    <location>
        <begin position="407"/>
        <end position="425"/>
    </location>
</feature>
<evidence type="ECO:0000313" key="3">
    <source>
        <dbReference type="EMBL" id="RGE57147.1"/>
    </source>
</evidence>
<dbReference type="Pfam" id="PF19830">
    <property type="entry name" value="DUF6311"/>
    <property type="match status" value="1"/>
</dbReference>
<dbReference type="InterPro" id="IPR046278">
    <property type="entry name" value="DUF6311"/>
</dbReference>
<dbReference type="GeneID" id="97989116"/>
<reference evidence="3" key="1">
    <citation type="submission" date="2018-08" db="EMBL/GenBank/DDBJ databases">
        <title>A genome reference for cultivated species of the human gut microbiota.</title>
        <authorList>
            <person name="Zou Y."/>
            <person name="Xue W."/>
            <person name="Luo G."/>
        </authorList>
    </citation>
    <scope>NUCLEOTIDE SEQUENCE [LARGE SCALE GENOMIC DNA]</scope>
    <source>
        <strain evidence="3">TF05-5AC</strain>
    </source>
</reference>
<feature type="transmembrane region" description="Helical" evidence="1">
    <location>
        <begin position="105"/>
        <end position="123"/>
    </location>
</feature>
<sequence>MKFYKKIDYFIITGILIGILAFGVLYGYSTLDVSYDGWIYHTYASESDVIQHYAGWVNYRNSPWDFPIAKASILGEGGTVISFTDSIPIVAIICKIFSSVLPETFQYFGIYILVCFVLQEIVAMKLLSLYTDNKLFITIYTLFFVFSPILIERSFRHCALASHWIILFSIYFLLKSRRDNKIRWFGFCLLGLLTISIHPYFLPMVYGLFIINCIEMIIKDKKNTIKIIFGFVGNILCTCTWGYIIGALGSNNPVADKYGFFSLNLNALINPLSQGYDSWSIFFPVLPQILGNYDGFNYLGAGIIVALSGIIVLAITKRKNYNKVLFRIKNNFLLLIGCLFFTVFSVTNVVTLNDKIIFEYKLPQKLLNIFNIFRASAREFYPVYYLILLSVFYIIIKWTVSNRKKFYLLIFLVLIQFLDLHNIIIEKNRYFTTQRLENISSFENDESWIRLFSENSSCYMFDDRGNRELAVFFGKKGIKNNLRINNRDSFEQNETVMVNRSNFDINTIYCTKEKDTYYLIFDNIGDLVTTKKLGEYYILIPKK</sequence>
<feature type="transmembrane region" description="Helical" evidence="1">
    <location>
        <begin position="332"/>
        <end position="352"/>
    </location>
</feature>
<dbReference type="AlphaFoldDB" id="A0A3E3HZ79"/>
<keyword evidence="1" id="KW-1133">Transmembrane helix</keyword>
<dbReference type="Proteomes" id="UP000260812">
    <property type="component" value="Unassembled WGS sequence"/>
</dbReference>
<protein>
    <recommendedName>
        <fullName evidence="2">DUF6311 domain-containing protein</fullName>
    </recommendedName>
</protein>
<accession>A0A3E3HZ79</accession>
<dbReference type="RefSeq" id="WP_025488530.1">
    <property type="nucleotide sequence ID" value="NZ_JBKXRP010000008.1"/>
</dbReference>
<evidence type="ECO:0000256" key="1">
    <source>
        <dbReference type="SAM" id="Phobius"/>
    </source>
</evidence>
<feature type="transmembrane region" description="Helical" evidence="1">
    <location>
        <begin position="296"/>
        <end position="316"/>
    </location>
</feature>
<feature type="transmembrane region" description="Helical" evidence="1">
    <location>
        <begin position="157"/>
        <end position="174"/>
    </location>
</feature>
<feature type="transmembrane region" description="Helical" evidence="1">
    <location>
        <begin position="383"/>
        <end position="400"/>
    </location>
</feature>
<name>A0A3E3HZ79_9FIRM</name>
<keyword evidence="4" id="KW-1185">Reference proteome</keyword>